<name>A0ABP6QL86_9ACTN</name>
<feature type="region of interest" description="Disordered" evidence="1">
    <location>
        <begin position="105"/>
        <end position="134"/>
    </location>
</feature>
<evidence type="ECO:0000313" key="2">
    <source>
        <dbReference type="EMBL" id="GAA3239717.1"/>
    </source>
</evidence>
<accession>A0ABP6QL86</accession>
<dbReference type="EMBL" id="BAAAUV010000039">
    <property type="protein sequence ID" value="GAA3239717.1"/>
    <property type="molecule type" value="Genomic_DNA"/>
</dbReference>
<dbReference type="Proteomes" id="UP001501237">
    <property type="component" value="Unassembled WGS sequence"/>
</dbReference>
<keyword evidence="3" id="KW-1185">Reference proteome</keyword>
<proteinExistence type="predicted"/>
<evidence type="ECO:0000313" key="3">
    <source>
        <dbReference type="Proteomes" id="UP001501237"/>
    </source>
</evidence>
<protein>
    <submittedName>
        <fullName evidence="2">Uncharacterized protein</fullName>
    </submittedName>
</protein>
<organism evidence="2 3">
    <name type="scientific">Actinocorallia longicatena</name>
    <dbReference type="NCBI Taxonomy" id="111803"/>
    <lineage>
        <taxon>Bacteria</taxon>
        <taxon>Bacillati</taxon>
        <taxon>Actinomycetota</taxon>
        <taxon>Actinomycetes</taxon>
        <taxon>Streptosporangiales</taxon>
        <taxon>Thermomonosporaceae</taxon>
        <taxon>Actinocorallia</taxon>
    </lineage>
</organism>
<evidence type="ECO:0000256" key="1">
    <source>
        <dbReference type="SAM" id="MobiDB-lite"/>
    </source>
</evidence>
<reference evidence="3" key="1">
    <citation type="journal article" date="2019" name="Int. J. Syst. Evol. Microbiol.">
        <title>The Global Catalogue of Microorganisms (GCM) 10K type strain sequencing project: providing services to taxonomists for standard genome sequencing and annotation.</title>
        <authorList>
            <consortium name="The Broad Institute Genomics Platform"/>
            <consortium name="The Broad Institute Genome Sequencing Center for Infectious Disease"/>
            <person name="Wu L."/>
            <person name="Ma J."/>
        </authorList>
    </citation>
    <scope>NUCLEOTIDE SEQUENCE [LARGE SCALE GENOMIC DNA]</scope>
    <source>
        <strain evidence="3">JCM 9377</strain>
    </source>
</reference>
<comment type="caution">
    <text evidence="2">The sequence shown here is derived from an EMBL/GenBank/DDBJ whole genome shotgun (WGS) entry which is preliminary data.</text>
</comment>
<gene>
    <name evidence="2" type="ORF">GCM10010468_76000</name>
</gene>
<sequence length="134" mass="15186">MRRRTYSRAHHEPNADRATEVLAWLQLGTCGRCGRARYLNRREARRAVRIAAPGERLRAYRCDEAWHLRAAVGHVEKAGSPVVVGRPRTGRRTWLDLAERVERSCGGRRDGRGNGPCNQPRRRPGNHPASNDSD</sequence>